<feature type="region of interest" description="Disordered" evidence="1">
    <location>
        <begin position="367"/>
        <end position="387"/>
    </location>
</feature>
<feature type="compositionally biased region" description="Pro residues" evidence="1">
    <location>
        <begin position="268"/>
        <end position="283"/>
    </location>
</feature>
<evidence type="ECO:0000256" key="1">
    <source>
        <dbReference type="SAM" id="MobiDB-lite"/>
    </source>
</evidence>
<dbReference type="Proteomes" id="UP000283509">
    <property type="component" value="Unassembled WGS sequence"/>
</dbReference>
<accession>A0A3R7N0F4</accession>
<proteinExistence type="predicted"/>
<keyword evidence="3" id="KW-1185">Reference proteome</keyword>
<feature type="compositionally biased region" description="Basic and acidic residues" evidence="1">
    <location>
        <begin position="367"/>
        <end position="379"/>
    </location>
</feature>
<sequence length="387" mass="42609">MNAVSPVAFAHSPPHSLPMLNVCPAAFLLHPLSRRSAALLLSQASSFSRVGPHLVPPPLPAVKQAARLRTPMVALRLYSGSRLVQFSAYSLAPSHTSPNPLSPPHPPSPSPHSPFRTLPFPYLSPHPPLLPPLLPPTLWTSPPLLNPPSPTNNLYLPTTPFLSSTFPPSPSLLPLPSPPSYLFSYPPCPYTLFRLFPPRPHLPYSFPLHSYLFPHLSSSNTSTLTLLPHLLSYLTSYLSPIPLTSLPTPPSLPNPSLPPPLRPLTPTPIPLHPFSTPPPPPLPHTTSQPLPSPHISWPPTATNTRGKTYLEFPGVSLGTRRSVLHIFLCNIYVSRICISRDRLRIRFFVSRESAVLYQTYFRWKRENGEEGGRGERGGGEEIEGEGW</sequence>
<dbReference type="AlphaFoldDB" id="A0A3R7N0F4"/>
<dbReference type="PRINTS" id="PR01217">
    <property type="entry name" value="PRICHEXTENSN"/>
</dbReference>
<evidence type="ECO:0000313" key="2">
    <source>
        <dbReference type="EMBL" id="ROT73953.1"/>
    </source>
</evidence>
<reference evidence="2 3" key="2">
    <citation type="submission" date="2019-01" db="EMBL/GenBank/DDBJ databases">
        <title>The decoding of complex shrimp genome reveals the adaptation for benthos swimmer, frequently molting mechanism and breeding impact on genome.</title>
        <authorList>
            <person name="Sun Y."/>
            <person name="Gao Y."/>
            <person name="Yu Y."/>
        </authorList>
    </citation>
    <scope>NUCLEOTIDE SEQUENCE [LARGE SCALE GENOMIC DNA]</scope>
    <source>
        <tissue evidence="2">Muscle</tissue>
    </source>
</reference>
<dbReference type="EMBL" id="QCYY01001961">
    <property type="protein sequence ID" value="ROT73953.1"/>
    <property type="molecule type" value="Genomic_DNA"/>
</dbReference>
<evidence type="ECO:0000313" key="3">
    <source>
        <dbReference type="Proteomes" id="UP000283509"/>
    </source>
</evidence>
<reference evidence="2 3" key="1">
    <citation type="submission" date="2018-04" db="EMBL/GenBank/DDBJ databases">
        <authorList>
            <person name="Zhang X."/>
            <person name="Yuan J."/>
            <person name="Li F."/>
            <person name="Xiang J."/>
        </authorList>
    </citation>
    <scope>NUCLEOTIDE SEQUENCE [LARGE SCALE GENOMIC DNA]</scope>
    <source>
        <tissue evidence="2">Muscle</tissue>
    </source>
</reference>
<gene>
    <name evidence="2" type="ORF">C7M84_007575</name>
</gene>
<comment type="caution">
    <text evidence="2">The sequence shown here is derived from an EMBL/GenBank/DDBJ whole genome shotgun (WGS) entry which is preliminary data.</text>
</comment>
<organism evidence="2 3">
    <name type="scientific">Penaeus vannamei</name>
    <name type="common">Whiteleg shrimp</name>
    <name type="synonym">Litopenaeus vannamei</name>
    <dbReference type="NCBI Taxonomy" id="6689"/>
    <lineage>
        <taxon>Eukaryota</taxon>
        <taxon>Metazoa</taxon>
        <taxon>Ecdysozoa</taxon>
        <taxon>Arthropoda</taxon>
        <taxon>Crustacea</taxon>
        <taxon>Multicrustacea</taxon>
        <taxon>Malacostraca</taxon>
        <taxon>Eumalacostraca</taxon>
        <taxon>Eucarida</taxon>
        <taxon>Decapoda</taxon>
        <taxon>Dendrobranchiata</taxon>
        <taxon>Penaeoidea</taxon>
        <taxon>Penaeidae</taxon>
        <taxon>Penaeus</taxon>
    </lineage>
</organism>
<protein>
    <submittedName>
        <fullName evidence="2">Uncharacterized protein</fullName>
    </submittedName>
</protein>
<name>A0A3R7N0F4_PENVA</name>
<feature type="region of interest" description="Disordered" evidence="1">
    <location>
        <begin position="268"/>
        <end position="290"/>
    </location>
</feature>